<organism evidence="7 8">
    <name type="scientific">Aliarcobacter butzleri</name>
    <dbReference type="NCBI Taxonomy" id="28197"/>
    <lineage>
        <taxon>Bacteria</taxon>
        <taxon>Pseudomonadati</taxon>
        <taxon>Campylobacterota</taxon>
        <taxon>Epsilonproteobacteria</taxon>
        <taxon>Campylobacterales</taxon>
        <taxon>Arcobacteraceae</taxon>
        <taxon>Aliarcobacter</taxon>
    </lineage>
</organism>
<keyword evidence="5" id="KW-0732">Signal</keyword>
<dbReference type="GO" id="GO:0020037">
    <property type="term" value="F:heme binding"/>
    <property type="evidence" value="ECO:0007669"/>
    <property type="project" value="InterPro"/>
</dbReference>
<name>A0AAW7QDE6_9BACT</name>
<feature type="domain" description="Cytochrome c" evidence="6">
    <location>
        <begin position="101"/>
        <end position="178"/>
    </location>
</feature>
<dbReference type="PROSITE" id="PS51007">
    <property type="entry name" value="CYTC"/>
    <property type="match status" value="1"/>
</dbReference>
<dbReference type="Proteomes" id="UP001170364">
    <property type="component" value="Unassembled WGS sequence"/>
</dbReference>
<reference evidence="7" key="2">
    <citation type="submission" date="2023-01" db="EMBL/GenBank/DDBJ databases">
        <authorList>
            <person name="Uljanovas D."/>
        </authorList>
    </citation>
    <scope>NUCLEOTIDE SEQUENCE</scope>
    <source>
        <strain evidence="7">S41</strain>
    </source>
</reference>
<proteinExistence type="predicted"/>
<keyword evidence="3 4" id="KW-0408">Iron</keyword>
<sequence>MKSLLVILFILISFIACGDAENEKKQFSNDSNIKKEQQSISRISVTTGETQIEKNNSFLSYDLDGNRIVRISPDGEETPLTKELGALISIRNSYEKLNSKILAQRLSKNYILKCSSCHDSYANGVIGPSLLDKSESDIFNMIKAYQNKTKVNILMKDLILKMKDEEIRSLASEIANLNKEMRESK</sequence>
<dbReference type="RefSeq" id="WP_257476159.1">
    <property type="nucleotide sequence ID" value="NZ_JANJYW010000003.1"/>
</dbReference>
<evidence type="ECO:0000256" key="1">
    <source>
        <dbReference type="ARBA" id="ARBA00022617"/>
    </source>
</evidence>
<dbReference type="AlphaFoldDB" id="A0AAW7QDE6"/>
<evidence type="ECO:0000259" key="6">
    <source>
        <dbReference type="PROSITE" id="PS51007"/>
    </source>
</evidence>
<dbReference type="PROSITE" id="PS51257">
    <property type="entry name" value="PROKAR_LIPOPROTEIN"/>
    <property type="match status" value="1"/>
</dbReference>
<evidence type="ECO:0000256" key="3">
    <source>
        <dbReference type="ARBA" id="ARBA00023004"/>
    </source>
</evidence>
<dbReference type="SUPFAM" id="SSF46626">
    <property type="entry name" value="Cytochrome c"/>
    <property type="match status" value="1"/>
</dbReference>
<keyword evidence="2 4" id="KW-0479">Metal-binding</keyword>
<comment type="caution">
    <text evidence="7">The sequence shown here is derived from an EMBL/GenBank/DDBJ whole genome shotgun (WGS) entry which is preliminary data.</text>
</comment>
<dbReference type="Gene3D" id="1.10.760.10">
    <property type="entry name" value="Cytochrome c-like domain"/>
    <property type="match status" value="1"/>
</dbReference>
<protein>
    <recommendedName>
        <fullName evidence="6">Cytochrome c domain-containing protein</fullName>
    </recommendedName>
</protein>
<accession>A0AAW7QDE6</accession>
<gene>
    <name evidence="7" type="ORF">PJV93_08660</name>
</gene>
<dbReference type="InterPro" id="IPR009056">
    <property type="entry name" value="Cyt_c-like_dom"/>
</dbReference>
<dbReference type="InterPro" id="IPR036909">
    <property type="entry name" value="Cyt_c-like_dom_sf"/>
</dbReference>
<dbReference type="GO" id="GO:0009055">
    <property type="term" value="F:electron transfer activity"/>
    <property type="evidence" value="ECO:0007669"/>
    <property type="project" value="InterPro"/>
</dbReference>
<evidence type="ECO:0000256" key="5">
    <source>
        <dbReference type="SAM" id="SignalP"/>
    </source>
</evidence>
<reference evidence="7" key="1">
    <citation type="journal article" date="2023" name="Microorganisms">
        <title>Genomic Characterization of Arcobacter butzleri Strains Isolated from Various Sources in Lithuania.</title>
        <authorList>
            <person name="Uljanovas D."/>
            <person name="Golz G."/>
            <person name="Fleischmann S."/>
            <person name="Kudirkiene E."/>
            <person name="Kasetiene N."/>
            <person name="Grineviciene A."/>
            <person name="Tamuleviciene E."/>
            <person name="Aksomaitiene J."/>
            <person name="Alter T."/>
            <person name="Malakauskas M."/>
        </authorList>
    </citation>
    <scope>NUCLEOTIDE SEQUENCE</scope>
    <source>
        <strain evidence="7">S41</strain>
    </source>
</reference>
<dbReference type="GO" id="GO:0046872">
    <property type="term" value="F:metal ion binding"/>
    <property type="evidence" value="ECO:0007669"/>
    <property type="project" value="UniProtKB-KW"/>
</dbReference>
<evidence type="ECO:0000256" key="4">
    <source>
        <dbReference type="PROSITE-ProRule" id="PRU00433"/>
    </source>
</evidence>
<dbReference type="EMBL" id="JAQJJG010000009">
    <property type="protein sequence ID" value="MDN5123971.1"/>
    <property type="molecule type" value="Genomic_DNA"/>
</dbReference>
<feature type="signal peptide" evidence="5">
    <location>
        <begin position="1"/>
        <end position="18"/>
    </location>
</feature>
<evidence type="ECO:0000256" key="2">
    <source>
        <dbReference type="ARBA" id="ARBA00022723"/>
    </source>
</evidence>
<evidence type="ECO:0000313" key="8">
    <source>
        <dbReference type="Proteomes" id="UP001170364"/>
    </source>
</evidence>
<evidence type="ECO:0000313" key="7">
    <source>
        <dbReference type="EMBL" id="MDN5123971.1"/>
    </source>
</evidence>
<feature type="chain" id="PRO_5043443066" description="Cytochrome c domain-containing protein" evidence="5">
    <location>
        <begin position="19"/>
        <end position="185"/>
    </location>
</feature>
<keyword evidence="1 4" id="KW-0349">Heme</keyword>